<dbReference type="EMBL" id="MCFA01000046">
    <property type="protein sequence ID" value="ORY12934.1"/>
    <property type="molecule type" value="Genomic_DNA"/>
</dbReference>
<reference evidence="2 3" key="1">
    <citation type="submission" date="2016-07" db="EMBL/GenBank/DDBJ databases">
        <title>Pervasive Adenine N6-methylation of Active Genes in Fungi.</title>
        <authorList>
            <consortium name="DOE Joint Genome Institute"/>
            <person name="Mondo S.J."/>
            <person name="Dannebaum R.O."/>
            <person name="Kuo R.C."/>
            <person name="Labutti K."/>
            <person name="Haridas S."/>
            <person name="Kuo A."/>
            <person name="Salamov A."/>
            <person name="Ahrendt S.R."/>
            <person name="Lipzen A."/>
            <person name="Sullivan W."/>
            <person name="Andreopoulos W.B."/>
            <person name="Clum A."/>
            <person name="Lindquist E."/>
            <person name="Daum C."/>
            <person name="Ramamoorthy G.K."/>
            <person name="Gryganskyi A."/>
            <person name="Culley D."/>
            <person name="Magnuson J.K."/>
            <person name="James T.Y."/>
            <person name="O'Malley M.A."/>
            <person name="Stajich J.E."/>
            <person name="Spatafora J.W."/>
            <person name="Visel A."/>
            <person name="Grigoriev I.V."/>
        </authorList>
    </citation>
    <scope>NUCLEOTIDE SEQUENCE [LARGE SCALE GENOMIC DNA]</scope>
    <source>
        <strain evidence="2 3">CBS 115471</strain>
    </source>
</reference>
<evidence type="ECO:0000313" key="2">
    <source>
        <dbReference type="EMBL" id="ORY12934.1"/>
    </source>
</evidence>
<evidence type="ECO:0000313" key="3">
    <source>
        <dbReference type="Proteomes" id="UP000193144"/>
    </source>
</evidence>
<accession>A0A1Y1ZRU9</accession>
<proteinExistence type="predicted"/>
<comment type="caution">
    <text evidence="2">The sequence shown here is derived from an EMBL/GenBank/DDBJ whole genome shotgun (WGS) entry which is preliminary data.</text>
</comment>
<gene>
    <name evidence="2" type="ORF">BCR34DRAFT_281147</name>
</gene>
<dbReference type="Proteomes" id="UP000193144">
    <property type="component" value="Unassembled WGS sequence"/>
</dbReference>
<protein>
    <submittedName>
        <fullName evidence="2">Uncharacterized protein</fullName>
    </submittedName>
</protein>
<dbReference type="AlphaFoldDB" id="A0A1Y1ZRU9"/>
<sequence>MILCGDVSWIDGTVSGYSNATLSVFRCIICFGIREQMLDVDSVKRQLRVRNHFRPKGTFPSNSLNPPIASCLNDYSPPHPLPTSNHRSRPKAKQRPLSAIREAQQPVHPDQPTHTTGKKKRRSFVEVLSRPTDRRRGLAGWTRRAELWMPNLPWIEAGA</sequence>
<keyword evidence="3" id="KW-1185">Reference proteome</keyword>
<evidence type="ECO:0000256" key="1">
    <source>
        <dbReference type="SAM" id="MobiDB-lite"/>
    </source>
</evidence>
<organism evidence="2 3">
    <name type="scientific">Clohesyomyces aquaticus</name>
    <dbReference type="NCBI Taxonomy" id="1231657"/>
    <lineage>
        <taxon>Eukaryota</taxon>
        <taxon>Fungi</taxon>
        <taxon>Dikarya</taxon>
        <taxon>Ascomycota</taxon>
        <taxon>Pezizomycotina</taxon>
        <taxon>Dothideomycetes</taxon>
        <taxon>Pleosporomycetidae</taxon>
        <taxon>Pleosporales</taxon>
        <taxon>Lindgomycetaceae</taxon>
        <taxon>Clohesyomyces</taxon>
    </lineage>
</organism>
<name>A0A1Y1ZRU9_9PLEO</name>
<feature type="region of interest" description="Disordered" evidence="1">
    <location>
        <begin position="70"/>
        <end position="136"/>
    </location>
</feature>